<feature type="domain" description="CBU-0592-like" evidence="2">
    <location>
        <begin position="5"/>
        <end position="78"/>
    </location>
</feature>
<keyword evidence="1" id="KW-0812">Transmembrane</keyword>
<gene>
    <name evidence="3" type="ORF">IEZ25_13665</name>
</gene>
<accession>A0ABR8MKS8</accession>
<name>A0ABR8MKS8_9ACTN</name>
<evidence type="ECO:0000313" key="3">
    <source>
        <dbReference type="EMBL" id="MBD3915666.1"/>
    </source>
</evidence>
<protein>
    <recommendedName>
        <fullName evidence="2">CBU-0592-like domain-containing protein</fullName>
    </recommendedName>
</protein>
<evidence type="ECO:0000259" key="2">
    <source>
        <dbReference type="Pfam" id="PF26604"/>
    </source>
</evidence>
<proteinExistence type="predicted"/>
<evidence type="ECO:0000313" key="4">
    <source>
        <dbReference type="Proteomes" id="UP000649289"/>
    </source>
</evidence>
<dbReference type="EMBL" id="JACXYY010000005">
    <property type="protein sequence ID" value="MBD3915666.1"/>
    <property type="molecule type" value="Genomic_DNA"/>
</dbReference>
<organism evidence="3 4">
    <name type="scientific">Nocardioides hwasunensis</name>
    <dbReference type="NCBI Taxonomy" id="397258"/>
    <lineage>
        <taxon>Bacteria</taxon>
        <taxon>Bacillati</taxon>
        <taxon>Actinomycetota</taxon>
        <taxon>Actinomycetes</taxon>
        <taxon>Propionibacteriales</taxon>
        <taxon>Nocardioidaceae</taxon>
        <taxon>Nocardioides</taxon>
    </lineage>
</organism>
<dbReference type="NCBIfam" id="NF047864">
    <property type="entry name" value="CBU_0592_membra"/>
    <property type="match status" value="1"/>
</dbReference>
<keyword evidence="1" id="KW-0472">Membrane</keyword>
<evidence type="ECO:0000256" key="1">
    <source>
        <dbReference type="SAM" id="Phobius"/>
    </source>
</evidence>
<reference evidence="3 4" key="1">
    <citation type="submission" date="2020-09" db="EMBL/GenBank/DDBJ databases">
        <title>novel species in genus Nocardioides.</title>
        <authorList>
            <person name="Zhang G."/>
        </authorList>
    </citation>
    <scope>NUCLEOTIDE SEQUENCE [LARGE SCALE GENOMIC DNA]</scope>
    <source>
        <strain evidence="3 4">19197</strain>
    </source>
</reference>
<comment type="caution">
    <text evidence="3">The sequence shown here is derived from an EMBL/GenBank/DDBJ whole genome shotgun (WGS) entry which is preliminary data.</text>
</comment>
<keyword evidence="4" id="KW-1185">Reference proteome</keyword>
<keyword evidence="1" id="KW-1133">Transmembrane helix</keyword>
<feature type="transmembrane region" description="Helical" evidence="1">
    <location>
        <begin position="6"/>
        <end position="24"/>
    </location>
</feature>
<dbReference type="Pfam" id="PF26604">
    <property type="entry name" value="CBU_0592"/>
    <property type="match status" value="1"/>
</dbReference>
<dbReference type="InterPro" id="IPR058058">
    <property type="entry name" value="CBU_0592-like"/>
</dbReference>
<dbReference type="RefSeq" id="WP_191199987.1">
    <property type="nucleotide sequence ID" value="NZ_BAAAPA010000007.1"/>
</dbReference>
<feature type="transmembrane region" description="Helical" evidence="1">
    <location>
        <begin position="57"/>
        <end position="75"/>
    </location>
</feature>
<dbReference type="Proteomes" id="UP000649289">
    <property type="component" value="Unassembled WGS sequence"/>
</dbReference>
<sequence length="102" mass="10910">MIAATLGWVGTMGTFAAYILLWRGKLGSDSLTYALMNTVGGLLGGAASAYYGAWPSVASNVVWAAVGLQSIVVEVRRRVRSRRSRARSAIEALYEPLTDCLV</sequence>